<evidence type="ECO:0000313" key="2">
    <source>
        <dbReference type="EMBL" id="MPM34969.1"/>
    </source>
</evidence>
<dbReference type="AlphaFoldDB" id="A0A644Z351"/>
<dbReference type="InterPro" id="IPR000257">
    <property type="entry name" value="Uroporphyrinogen_deCOase"/>
</dbReference>
<reference evidence="2" key="1">
    <citation type="submission" date="2019-08" db="EMBL/GenBank/DDBJ databases">
        <authorList>
            <person name="Kucharzyk K."/>
            <person name="Murdoch R.W."/>
            <person name="Higgins S."/>
            <person name="Loffler F."/>
        </authorList>
    </citation>
    <scope>NUCLEOTIDE SEQUENCE</scope>
</reference>
<dbReference type="GO" id="GO:0006779">
    <property type="term" value="P:porphyrin-containing compound biosynthetic process"/>
    <property type="evidence" value="ECO:0007669"/>
    <property type="project" value="InterPro"/>
</dbReference>
<name>A0A644Z351_9ZZZZ</name>
<gene>
    <name evidence="2" type="ORF">SDC9_81559</name>
</gene>
<dbReference type="PANTHER" id="PTHR47099">
    <property type="entry name" value="METHYLCOBAMIDE:COM METHYLTRANSFERASE MTBA"/>
    <property type="match status" value="1"/>
</dbReference>
<dbReference type="GO" id="GO:0004853">
    <property type="term" value="F:uroporphyrinogen decarboxylase activity"/>
    <property type="evidence" value="ECO:0007669"/>
    <property type="project" value="InterPro"/>
</dbReference>
<dbReference type="EMBL" id="VSSQ01007138">
    <property type="protein sequence ID" value="MPM34969.1"/>
    <property type="molecule type" value="Genomic_DNA"/>
</dbReference>
<dbReference type="SUPFAM" id="SSF51726">
    <property type="entry name" value="UROD/MetE-like"/>
    <property type="match status" value="1"/>
</dbReference>
<dbReference type="PANTHER" id="PTHR47099:SF1">
    <property type="entry name" value="METHYLCOBAMIDE:COM METHYLTRANSFERASE MTBA"/>
    <property type="match status" value="1"/>
</dbReference>
<comment type="caution">
    <text evidence="2">The sequence shown here is derived from an EMBL/GenBank/DDBJ whole genome shotgun (WGS) entry which is preliminary data.</text>
</comment>
<organism evidence="2">
    <name type="scientific">bioreactor metagenome</name>
    <dbReference type="NCBI Taxonomy" id="1076179"/>
    <lineage>
        <taxon>unclassified sequences</taxon>
        <taxon>metagenomes</taxon>
        <taxon>ecological metagenomes</taxon>
    </lineage>
</organism>
<accession>A0A644Z351</accession>
<dbReference type="InterPro" id="IPR052024">
    <property type="entry name" value="Methanogen_methyltrans"/>
</dbReference>
<feature type="domain" description="Uroporphyrinogen decarboxylase (URO-D)" evidence="1">
    <location>
        <begin position="33"/>
        <end position="327"/>
    </location>
</feature>
<dbReference type="Gene3D" id="3.20.20.210">
    <property type="match status" value="1"/>
</dbReference>
<protein>
    <recommendedName>
        <fullName evidence="1">Uroporphyrinogen decarboxylase (URO-D) domain-containing protein</fullName>
    </recommendedName>
</protein>
<evidence type="ECO:0000259" key="1">
    <source>
        <dbReference type="Pfam" id="PF01208"/>
    </source>
</evidence>
<dbReference type="Pfam" id="PF01208">
    <property type="entry name" value="URO-D"/>
    <property type="match status" value="1"/>
</dbReference>
<proteinExistence type="predicted"/>
<dbReference type="InterPro" id="IPR038071">
    <property type="entry name" value="UROD/MetE-like_sf"/>
</dbReference>
<sequence length="332" mass="37605">MTLNHRERIENTISGARVDRPAVALWRHFPVDDQSPELLARSTLRFQNTFDFDFVKISPSSSFCTNDWGTTDAWEDNPEGSRKYTAHPIKSVEDWSKIKRLSPRTGWLDKLLTCVDLVRNNLQTTTPLIQTIFSPLSQAKNLVGKNELIAQLRLHPQEVKAALQVITDTTIDFLVEAIKLGIDGIFFAEQFAQYSLLTQAEFIEFGMAYDRQIILAAKDLWFNFGHIHGENIMFDVMDQLPLKVLNWHDRETFPTLSVGKTMTPKTVCGGLRQWETLAYGTPETVYTEALDALQQTQGNRFILGTGCVTPIIAPDSNIFAAREAVERFAGHK</sequence>